<dbReference type="Proteomes" id="UP000662939">
    <property type="component" value="Chromosome"/>
</dbReference>
<evidence type="ECO:0000256" key="2">
    <source>
        <dbReference type="ARBA" id="ARBA00023125"/>
    </source>
</evidence>
<dbReference type="EMBL" id="CP070496">
    <property type="protein sequence ID" value="QSB05771.1"/>
    <property type="molecule type" value="Genomic_DNA"/>
</dbReference>
<dbReference type="InterPro" id="IPR036271">
    <property type="entry name" value="Tet_transcr_reg_TetR-rel_C_sf"/>
</dbReference>
<dbReference type="PANTHER" id="PTHR30055:SF151">
    <property type="entry name" value="TRANSCRIPTIONAL REGULATORY PROTEIN"/>
    <property type="match status" value="1"/>
</dbReference>
<dbReference type="InterPro" id="IPR001647">
    <property type="entry name" value="HTH_TetR"/>
</dbReference>
<evidence type="ECO:0000313" key="6">
    <source>
        <dbReference type="EMBL" id="QSB05771.1"/>
    </source>
</evidence>
<dbReference type="Gene3D" id="1.10.10.60">
    <property type="entry name" value="Homeodomain-like"/>
    <property type="match status" value="1"/>
</dbReference>
<dbReference type="InterPro" id="IPR004111">
    <property type="entry name" value="Repressor_TetR_C"/>
</dbReference>
<dbReference type="KEGG" id="nav:JQS30_02235"/>
<feature type="domain" description="HTH tetR-type" evidence="5">
    <location>
        <begin position="1"/>
        <end position="58"/>
    </location>
</feature>
<organism evidence="6 7">
    <name type="scientific">Natronoglycomyces albus</name>
    <dbReference type="NCBI Taxonomy" id="2811108"/>
    <lineage>
        <taxon>Bacteria</taxon>
        <taxon>Bacillati</taxon>
        <taxon>Actinomycetota</taxon>
        <taxon>Actinomycetes</taxon>
        <taxon>Glycomycetales</taxon>
        <taxon>Glycomycetaceae</taxon>
        <taxon>Natronoglycomyces</taxon>
    </lineage>
</organism>
<sequence>MEQIVEAGIDIADAEGLEALSMRKVAEALGVATMSLYSHVPSKAELIDLMVDRASAKHLNLGTVLHEGPTAPSTQTWRSGLEAIARGDWGLYRRHPWLLQVSTSRPNLGPATMDKYERDLRVIEGLGLSDVEMDATVSMINGFVRGVAAMAAEAQASEGKTGVSDQEWWESFAPLLAEVMDESAYPTASRVGATVGEEFQSPNQPDFVFEFGLQRLLDGVARLIEQRQPGQPGEG</sequence>
<gene>
    <name evidence="6" type="ORF">JQS30_02235</name>
</gene>
<dbReference type="Pfam" id="PF02909">
    <property type="entry name" value="TetR_C_1"/>
    <property type="match status" value="1"/>
</dbReference>
<dbReference type="SUPFAM" id="SSF48498">
    <property type="entry name" value="Tetracyclin repressor-like, C-terminal domain"/>
    <property type="match status" value="1"/>
</dbReference>
<feature type="DNA-binding region" description="H-T-H motif" evidence="4">
    <location>
        <begin position="21"/>
        <end position="40"/>
    </location>
</feature>
<reference evidence="6" key="1">
    <citation type="submission" date="2021-02" db="EMBL/GenBank/DDBJ databases">
        <title>Natronoglycomyces albus gen. nov., sp. nov, a haloalkaliphilic actinobacterium from a soda solonchak soil.</title>
        <authorList>
            <person name="Sorokin D.Y."/>
            <person name="Khijniak T.V."/>
            <person name="Zakharycheva A.P."/>
            <person name="Boueva O.V."/>
            <person name="Ariskina E.V."/>
            <person name="Hahnke R.L."/>
            <person name="Bunk B."/>
            <person name="Sproer C."/>
            <person name="Schumann P."/>
            <person name="Evtushenko L.I."/>
            <person name="Kublanov I.V."/>
        </authorList>
    </citation>
    <scope>NUCLEOTIDE SEQUENCE</scope>
    <source>
        <strain evidence="6">DSM 106290</strain>
    </source>
</reference>
<keyword evidence="1" id="KW-0805">Transcription regulation</keyword>
<dbReference type="Pfam" id="PF00440">
    <property type="entry name" value="TetR_N"/>
    <property type="match status" value="1"/>
</dbReference>
<evidence type="ECO:0000256" key="3">
    <source>
        <dbReference type="ARBA" id="ARBA00023163"/>
    </source>
</evidence>
<keyword evidence="7" id="KW-1185">Reference proteome</keyword>
<dbReference type="PROSITE" id="PS50977">
    <property type="entry name" value="HTH_TETR_2"/>
    <property type="match status" value="1"/>
</dbReference>
<evidence type="ECO:0000256" key="4">
    <source>
        <dbReference type="PROSITE-ProRule" id="PRU00335"/>
    </source>
</evidence>
<dbReference type="AlphaFoldDB" id="A0A895XJ03"/>
<evidence type="ECO:0000313" key="7">
    <source>
        <dbReference type="Proteomes" id="UP000662939"/>
    </source>
</evidence>
<name>A0A895XJ03_9ACTN</name>
<dbReference type="GO" id="GO:0000976">
    <property type="term" value="F:transcription cis-regulatory region binding"/>
    <property type="evidence" value="ECO:0007669"/>
    <property type="project" value="TreeGrafter"/>
</dbReference>
<evidence type="ECO:0000259" key="5">
    <source>
        <dbReference type="PROSITE" id="PS50977"/>
    </source>
</evidence>
<accession>A0A895XJ03</accession>
<keyword evidence="3" id="KW-0804">Transcription</keyword>
<dbReference type="PANTHER" id="PTHR30055">
    <property type="entry name" value="HTH-TYPE TRANSCRIPTIONAL REGULATOR RUTR"/>
    <property type="match status" value="1"/>
</dbReference>
<dbReference type="GO" id="GO:0003700">
    <property type="term" value="F:DNA-binding transcription factor activity"/>
    <property type="evidence" value="ECO:0007669"/>
    <property type="project" value="TreeGrafter"/>
</dbReference>
<evidence type="ECO:0000256" key="1">
    <source>
        <dbReference type="ARBA" id="ARBA00023015"/>
    </source>
</evidence>
<keyword evidence="2 4" id="KW-0238">DNA-binding</keyword>
<dbReference type="GO" id="GO:0045892">
    <property type="term" value="P:negative regulation of DNA-templated transcription"/>
    <property type="evidence" value="ECO:0007669"/>
    <property type="project" value="InterPro"/>
</dbReference>
<dbReference type="InterPro" id="IPR009057">
    <property type="entry name" value="Homeodomain-like_sf"/>
</dbReference>
<dbReference type="Gene3D" id="1.10.357.10">
    <property type="entry name" value="Tetracycline Repressor, domain 2"/>
    <property type="match status" value="1"/>
</dbReference>
<dbReference type="SUPFAM" id="SSF46689">
    <property type="entry name" value="Homeodomain-like"/>
    <property type="match status" value="1"/>
</dbReference>
<protein>
    <submittedName>
        <fullName evidence="6">TetR/AcrR family transcriptional regulator</fullName>
    </submittedName>
</protein>
<proteinExistence type="predicted"/>
<dbReference type="InterPro" id="IPR050109">
    <property type="entry name" value="HTH-type_TetR-like_transc_reg"/>
</dbReference>